<dbReference type="AlphaFoldDB" id="A0A0A1AGA7"/>
<dbReference type="EMBL" id="DABGZR010000084">
    <property type="protein sequence ID" value="HAJ0998923.1"/>
    <property type="molecule type" value="Genomic_DNA"/>
</dbReference>
<gene>
    <name evidence="4" type="ORF">EIA08_27005</name>
    <name evidence="2" type="ORF">G5603_26825</name>
    <name evidence="1" type="ORF">HL601_25795</name>
    <name evidence="3" type="ORF">HVW04_16075</name>
</gene>
<evidence type="ECO:0000313" key="5">
    <source>
        <dbReference type="Proteomes" id="UP000271008"/>
    </source>
</evidence>
<evidence type="ECO:0000313" key="3">
    <source>
        <dbReference type="EMBL" id="QMP46268.1"/>
    </source>
</evidence>
<evidence type="ECO:0000313" key="4">
    <source>
        <dbReference type="EMBL" id="RRD69577.1"/>
    </source>
</evidence>
<reference evidence="1" key="3">
    <citation type="submission" date="2019-09" db="EMBL/GenBank/DDBJ databases">
        <authorList>
            <consortium name="NCBI Pathogen Detection Project"/>
        </authorList>
    </citation>
    <scope>NUCLEOTIDE SEQUENCE</scope>
    <source>
        <strain evidence="1">EC00605</strain>
    </source>
</reference>
<reference evidence="4 5" key="2">
    <citation type="submission" date="2018-11" db="EMBL/GenBank/DDBJ databases">
        <title>Enterobacteriaceae from Patient.</title>
        <authorList>
            <person name="Shen C."/>
            <person name="Yang Y."/>
            <person name="Tian G."/>
        </authorList>
    </citation>
    <scope>NUCLEOTIDE SEQUENCE [LARGE SCALE GENOMIC DNA]</scope>
    <source>
        <strain evidence="4 5">GBGD28</strain>
    </source>
</reference>
<dbReference type="InterPro" id="IPR016024">
    <property type="entry name" value="ARM-type_fold"/>
</dbReference>
<reference evidence="3 7" key="5">
    <citation type="submission" date="2020-06" db="EMBL/GenBank/DDBJ databases">
        <title>REHAB project genomes.</title>
        <authorList>
            <person name="Shaw L.P."/>
        </authorList>
    </citation>
    <scope>NUCLEOTIDE SEQUENCE [LARGE SCALE GENOMIC DNA]</scope>
    <source>
        <strain evidence="3 7">RHB07-C04</strain>
    </source>
</reference>
<dbReference type="Proteomes" id="UP000472856">
    <property type="component" value="Unassembled WGS sequence"/>
</dbReference>
<dbReference type="EMBL" id="CP057975">
    <property type="protein sequence ID" value="QMP46268.1"/>
    <property type="molecule type" value="Genomic_DNA"/>
</dbReference>
<dbReference type="SUPFAM" id="SSF48371">
    <property type="entry name" value="ARM repeat"/>
    <property type="match status" value="1"/>
</dbReference>
<dbReference type="Proteomes" id="UP000271008">
    <property type="component" value="Unassembled WGS sequence"/>
</dbReference>
<evidence type="ECO:0000313" key="1">
    <source>
        <dbReference type="EMBL" id="HAJ0998923.1"/>
    </source>
</evidence>
<dbReference type="InterPro" id="IPR011989">
    <property type="entry name" value="ARM-like"/>
</dbReference>
<dbReference type="EMBL" id="JAAJRI010000073">
    <property type="protein sequence ID" value="NGE91712.1"/>
    <property type="molecule type" value="Genomic_DNA"/>
</dbReference>
<dbReference type="Gene3D" id="1.25.10.10">
    <property type="entry name" value="Leucine-rich Repeat Variant"/>
    <property type="match status" value="1"/>
</dbReference>
<reference evidence="1" key="1">
    <citation type="journal article" date="2018" name="Genome Biol.">
        <title>SKESA: strategic k-mer extension for scrupulous assemblies.</title>
        <authorList>
            <person name="Souvorov A."/>
            <person name="Agarwala R."/>
            <person name="Lipman D.J."/>
        </authorList>
    </citation>
    <scope>NUCLEOTIDE SEQUENCE [LARGE SCALE GENOMIC DNA]</scope>
    <source>
        <strain evidence="1">EC00605</strain>
    </source>
</reference>
<organism evidence="4 5">
    <name type="scientific">Escherichia coli</name>
    <dbReference type="NCBI Taxonomy" id="562"/>
    <lineage>
        <taxon>Bacteria</taxon>
        <taxon>Pseudomonadati</taxon>
        <taxon>Pseudomonadota</taxon>
        <taxon>Gammaproteobacteria</taxon>
        <taxon>Enterobacterales</taxon>
        <taxon>Enterobacteriaceae</taxon>
        <taxon>Escherichia</taxon>
    </lineage>
</organism>
<accession>A0A0A1AGA7</accession>
<dbReference type="Pfam" id="PF13646">
    <property type="entry name" value="HEAT_2"/>
    <property type="match status" value="1"/>
</dbReference>
<sequence>MSNTYQKRKASKEYGLYNQCKKLNDDELFRLLDDHNSLKRISSARVLQLRGGQDAVRLVIEFCSDKNYIRRDIGAFILGQIKICKKCEDNVFNILNNMALNDKSACVRATAIESTAQRCKKNPIYSPKIVEQSQITAFDKSTNVRRATAFAISVINDKATIPLLINLLKDPNGDVRNWAAFAININKYDNSDIRDCFVEMLQDKNEEVRIEAIIGLSYRKDKRVLSVLCDELKKNTVYDDIIEAAGELGDKTLLPVLDTMLYKFDDNEIITSAIDKLKRS</sequence>
<proteinExistence type="predicted"/>
<dbReference type="EMBL" id="RQTU01000092">
    <property type="protein sequence ID" value="RRD69577.1"/>
    <property type="molecule type" value="Genomic_DNA"/>
</dbReference>
<name>A0A0A1AGA7_ECOLX</name>
<keyword evidence="4" id="KW-0456">Lyase</keyword>
<dbReference type="Proteomes" id="UP000514715">
    <property type="component" value="Chromosome"/>
</dbReference>
<dbReference type="GO" id="GO:0016829">
    <property type="term" value="F:lyase activity"/>
    <property type="evidence" value="ECO:0007669"/>
    <property type="project" value="UniProtKB-KW"/>
</dbReference>
<protein>
    <submittedName>
        <fullName evidence="3">HEAT repeat domain-containing protein</fullName>
    </submittedName>
    <submittedName>
        <fullName evidence="4">Lyase</fullName>
    </submittedName>
</protein>
<dbReference type="GO" id="GO:0016491">
    <property type="term" value="F:oxidoreductase activity"/>
    <property type="evidence" value="ECO:0007669"/>
    <property type="project" value="TreeGrafter"/>
</dbReference>
<evidence type="ECO:0000313" key="6">
    <source>
        <dbReference type="Proteomes" id="UP000472856"/>
    </source>
</evidence>
<dbReference type="PANTHER" id="PTHR12697:SF5">
    <property type="entry name" value="DEOXYHYPUSINE HYDROXYLASE"/>
    <property type="match status" value="1"/>
</dbReference>
<dbReference type="RefSeq" id="WP_022646260.1">
    <property type="nucleotide sequence ID" value="NZ_AP022098.1"/>
</dbReference>
<evidence type="ECO:0000313" key="7">
    <source>
        <dbReference type="Proteomes" id="UP000514715"/>
    </source>
</evidence>
<evidence type="ECO:0000313" key="2">
    <source>
        <dbReference type="EMBL" id="NGE91712.1"/>
    </source>
</evidence>
<dbReference type="NCBIfam" id="NF007244">
    <property type="entry name" value="PRK09687.1"/>
    <property type="match status" value="1"/>
</dbReference>
<dbReference type="PANTHER" id="PTHR12697">
    <property type="entry name" value="PBS LYASE HEAT-LIKE PROTEIN"/>
    <property type="match status" value="1"/>
</dbReference>
<reference evidence="2 6" key="4">
    <citation type="submission" date="2020-02" db="EMBL/GenBank/DDBJ databases">
        <title>WGS of Carbapenem-Resistant Enterobacteriaceae.</title>
        <authorList>
            <person name="Tokajian S."/>
            <person name="El Chaar M."/>
            <person name="El Khoury M."/>
        </authorList>
    </citation>
    <scope>NUCLEOTIDE SEQUENCE [LARGE SCALE GENOMIC DNA]</scope>
    <source>
        <strain evidence="2 6">ECM_75</strain>
    </source>
</reference>